<evidence type="ECO:0000256" key="1">
    <source>
        <dbReference type="ARBA" id="ARBA00004651"/>
    </source>
</evidence>
<dbReference type="PROSITE" id="PS00211">
    <property type="entry name" value="ABC_TRANSPORTER_1"/>
    <property type="match status" value="2"/>
</dbReference>
<evidence type="ECO:0000256" key="3">
    <source>
        <dbReference type="ARBA" id="ARBA00022448"/>
    </source>
</evidence>
<feature type="domain" description="ABC transporter" evidence="13">
    <location>
        <begin position="1085"/>
        <end position="1322"/>
    </location>
</feature>
<dbReference type="CDD" id="cd03249">
    <property type="entry name" value="ABC_MTABC3_MDL1_MDL2"/>
    <property type="match status" value="2"/>
</dbReference>
<feature type="region of interest" description="Disordered" evidence="11">
    <location>
        <begin position="592"/>
        <end position="621"/>
    </location>
</feature>
<dbReference type="PANTHER" id="PTHR24222:SF50">
    <property type="entry name" value="ABC TRANSPORTER B FAMILY MEMBER 9-LIKE ISOFORM X2"/>
    <property type="match status" value="1"/>
</dbReference>
<dbReference type="GO" id="GO:0140359">
    <property type="term" value="F:ABC-type transporter activity"/>
    <property type="evidence" value="ECO:0007669"/>
    <property type="project" value="InterPro"/>
</dbReference>
<dbReference type="SMART" id="SM00382">
    <property type="entry name" value="AAA"/>
    <property type="match status" value="2"/>
</dbReference>
<evidence type="ECO:0000256" key="5">
    <source>
        <dbReference type="ARBA" id="ARBA00022737"/>
    </source>
</evidence>
<keyword evidence="9 12" id="KW-0472">Membrane</keyword>
<keyword evidence="16" id="KW-1185">Reference proteome</keyword>
<feature type="domain" description="ABC transporter" evidence="13">
    <location>
        <begin position="348"/>
        <end position="584"/>
    </location>
</feature>
<dbReference type="Gene3D" id="1.20.1560.10">
    <property type="entry name" value="ABC transporter type 1, transmembrane domain"/>
    <property type="match status" value="3"/>
</dbReference>
<dbReference type="SMR" id="A0A3Q7G1A9"/>
<accession>A0A3Q7G1A9</accession>
<comment type="subcellular location">
    <subcellularLocation>
        <location evidence="1">Cell membrane</location>
        <topology evidence="1">Multi-pass membrane protein</topology>
    </subcellularLocation>
</comment>
<feature type="transmembrane region" description="Helical" evidence="12">
    <location>
        <begin position="1024"/>
        <end position="1044"/>
    </location>
</feature>
<keyword evidence="4 12" id="KW-0812">Transmembrane</keyword>
<evidence type="ECO:0000256" key="6">
    <source>
        <dbReference type="ARBA" id="ARBA00022741"/>
    </source>
</evidence>
<dbReference type="GO" id="GO:0016887">
    <property type="term" value="F:ATP hydrolysis activity"/>
    <property type="evidence" value="ECO:0007669"/>
    <property type="project" value="InterPro"/>
</dbReference>
<feature type="transmembrane region" description="Helical" evidence="12">
    <location>
        <begin position="171"/>
        <end position="192"/>
    </location>
</feature>
<evidence type="ECO:0000256" key="2">
    <source>
        <dbReference type="ARBA" id="ARBA00007577"/>
    </source>
</evidence>
<reference evidence="15" key="1">
    <citation type="journal article" date="2012" name="Nature">
        <title>The tomato genome sequence provides insights into fleshy fruit evolution.</title>
        <authorList>
            <consortium name="Tomato Genome Consortium"/>
        </authorList>
    </citation>
    <scope>NUCLEOTIDE SEQUENCE [LARGE SCALE GENOMIC DNA]</scope>
    <source>
        <strain evidence="15">cv. Heinz 1706</strain>
    </source>
</reference>
<dbReference type="GO" id="GO:0005524">
    <property type="term" value="F:ATP binding"/>
    <property type="evidence" value="ECO:0007669"/>
    <property type="project" value="UniProtKB-KW"/>
</dbReference>
<dbReference type="InterPro" id="IPR017871">
    <property type="entry name" value="ABC_transporter-like_CS"/>
</dbReference>
<dbReference type="PaxDb" id="4081-Solyc03g005860.2.1"/>
<evidence type="ECO:0000256" key="9">
    <source>
        <dbReference type="ARBA" id="ARBA00023136"/>
    </source>
</evidence>
<dbReference type="PROSITE" id="PS50929">
    <property type="entry name" value="ABC_TM1F"/>
    <property type="match status" value="2"/>
</dbReference>
<feature type="domain" description="ABC transmembrane type-1" evidence="14">
    <location>
        <begin position="27"/>
        <end position="313"/>
    </location>
</feature>
<dbReference type="SUPFAM" id="SSF90123">
    <property type="entry name" value="ABC transporter transmembrane region"/>
    <property type="match status" value="2"/>
</dbReference>
<feature type="transmembrane region" description="Helical" evidence="12">
    <location>
        <begin position="73"/>
        <end position="93"/>
    </location>
</feature>
<keyword evidence="10" id="KW-0325">Glycoprotein</keyword>
<evidence type="ECO:0000259" key="13">
    <source>
        <dbReference type="PROSITE" id="PS50893"/>
    </source>
</evidence>
<feature type="domain" description="ABC transmembrane type-1" evidence="14">
    <location>
        <begin position="695"/>
        <end position="1050"/>
    </location>
</feature>
<dbReference type="InterPro" id="IPR003593">
    <property type="entry name" value="AAA+_ATPase"/>
</dbReference>
<dbReference type="InParanoid" id="A0A3Q7G1A9"/>
<evidence type="ECO:0000256" key="11">
    <source>
        <dbReference type="SAM" id="MobiDB-lite"/>
    </source>
</evidence>
<keyword evidence="7" id="KW-0067">ATP-binding</keyword>
<dbReference type="InterPro" id="IPR011527">
    <property type="entry name" value="ABC1_TM_dom"/>
</dbReference>
<evidence type="ECO:0008006" key="17">
    <source>
        <dbReference type="Google" id="ProtNLM"/>
    </source>
</evidence>
<keyword evidence="3" id="KW-0813">Transport</keyword>
<evidence type="ECO:0000256" key="7">
    <source>
        <dbReference type="ARBA" id="ARBA00022840"/>
    </source>
</evidence>
<dbReference type="CDD" id="cd18578">
    <property type="entry name" value="ABC_6TM_Pgp_ABCB1_D2_like"/>
    <property type="match status" value="1"/>
</dbReference>
<name>A0A3Q7G1A9_SOLLC</name>
<feature type="compositionally biased region" description="Basic and acidic residues" evidence="11">
    <location>
        <begin position="592"/>
        <end position="605"/>
    </location>
</feature>
<evidence type="ECO:0000256" key="8">
    <source>
        <dbReference type="ARBA" id="ARBA00022989"/>
    </source>
</evidence>
<dbReference type="PROSITE" id="PS50893">
    <property type="entry name" value="ABC_TRANSPORTER_2"/>
    <property type="match status" value="2"/>
</dbReference>
<dbReference type="GO" id="GO:0055085">
    <property type="term" value="P:transmembrane transport"/>
    <property type="evidence" value="ECO:0000318"/>
    <property type="project" value="GO_Central"/>
</dbReference>
<dbReference type="PANTHER" id="PTHR24222">
    <property type="entry name" value="ABC TRANSPORTER B FAMILY"/>
    <property type="match status" value="1"/>
</dbReference>
<feature type="compositionally biased region" description="Polar residues" evidence="11">
    <location>
        <begin position="606"/>
        <end position="618"/>
    </location>
</feature>
<feature type="transmembrane region" description="Helical" evidence="12">
    <location>
        <begin position="828"/>
        <end position="851"/>
    </location>
</feature>
<dbReference type="SUPFAM" id="SSF52540">
    <property type="entry name" value="P-loop containing nucleoside triphosphate hydrolases"/>
    <property type="match status" value="2"/>
</dbReference>
<evidence type="ECO:0000313" key="15">
    <source>
        <dbReference type="EnsemblPlants" id="Solyc03g005860.3.1"/>
    </source>
</evidence>
<evidence type="ECO:0000259" key="14">
    <source>
        <dbReference type="PROSITE" id="PS50929"/>
    </source>
</evidence>
<feature type="transmembrane region" description="Helical" evidence="12">
    <location>
        <begin position="146"/>
        <end position="165"/>
    </location>
</feature>
<dbReference type="FunFam" id="3.40.50.300:FF:000066">
    <property type="entry name" value="ABC transporter B family member 1"/>
    <property type="match status" value="2"/>
</dbReference>
<dbReference type="InterPro" id="IPR003439">
    <property type="entry name" value="ABC_transporter-like_ATP-bd"/>
</dbReference>
<dbReference type="GO" id="GO:0005886">
    <property type="term" value="C:plasma membrane"/>
    <property type="evidence" value="ECO:0007669"/>
    <property type="project" value="UniProtKB-SubCell"/>
</dbReference>
<evidence type="ECO:0000256" key="4">
    <source>
        <dbReference type="ARBA" id="ARBA00022692"/>
    </source>
</evidence>
<dbReference type="EnsemblPlants" id="Solyc03g005860.3.1">
    <property type="protein sequence ID" value="Solyc03g005860.3.1"/>
    <property type="gene ID" value="Solyc03g005860.3"/>
</dbReference>
<feature type="transmembrane region" description="Helical" evidence="12">
    <location>
        <begin position="691"/>
        <end position="715"/>
    </location>
</feature>
<keyword evidence="5" id="KW-0677">Repeat</keyword>
<dbReference type="OMA" id="YESHHEL"/>
<dbReference type="Gene3D" id="3.40.50.300">
    <property type="entry name" value="P-loop containing nucleotide triphosphate hydrolases"/>
    <property type="match status" value="3"/>
</dbReference>
<dbReference type="Pfam" id="PF00664">
    <property type="entry name" value="ABC_membrane"/>
    <property type="match status" value="3"/>
</dbReference>
<feature type="transmembrane region" description="Helical" evidence="12">
    <location>
        <begin position="735"/>
        <end position="753"/>
    </location>
</feature>
<evidence type="ECO:0000256" key="12">
    <source>
        <dbReference type="SAM" id="Phobius"/>
    </source>
</evidence>
<dbReference type="GO" id="GO:0016020">
    <property type="term" value="C:membrane"/>
    <property type="evidence" value="ECO:0000318"/>
    <property type="project" value="GO_Central"/>
</dbReference>
<comment type="similarity">
    <text evidence="2">Belongs to the ABC transporter superfamily. ABCB family. Multidrug resistance exporter (TC 3.A.1.201) subfamily.</text>
</comment>
<evidence type="ECO:0000256" key="10">
    <source>
        <dbReference type="ARBA" id="ARBA00023180"/>
    </source>
</evidence>
<keyword evidence="8 12" id="KW-1133">Transmembrane helix</keyword>
<evidence type="ECO:0000313" key="16">
    <source>
        <dbReference type="Proteomes" id="UP000004994"/>
    </source>
</evidence>
<dbReference type="GO" id="GO:0042626">
    <property type="term" value="F:ATPase-coupled transmembrane transporter activity"/>
    <property type="evidence" value="ECO:0000318"/>
    <property type="project" value="GO_Central"/>
</dbReference>
<sequence>MARGGDEKIPFYKLFAFADRNDIILMLFGILGAIASGVSKPLMSLMFGDLIDSYGTSDQSNILDKVSRISLKFVYLGIGTGIASLLQVACWSITGERQVTRIKCLYLKTILRQDIEFFDTQSATGEVIERMSGDTILLQEAMGEKVGNFVMHMSTFIGGFVVAFIKEWQLTLVLLATIPAIAISFFCAALVLSKMSGSGQAAYANAGKVVEQTVGGIRTVVSFTGENLSIVDYNSKLENAYKPTVNQALASGIGLGTILMFSLFSYGLAIWYGAKLIIDKNYSGGDIVTVIFSAMLGGSSIGQASPSLSAFSAGQAAAYKIYETIKRTPKIDPYDPRGIQLEDIKGEIELKDVYFKYPARPDVQIFSGFSLYIPSGKTAALVGQSGSGKSTVISLLQRFYDPEAGEILIDGVDIKKFQLKWLRQQMGLVSQEPVLFATTIRENIMYGKENSSEEEIRNAIKLANAAKFIDKLPKGLDTMVGGHGTQISGGQKQRIAIARAILKDPRILLLDEATSALDVESERIIQDALSNIMINRTTVVVAHRLTTIRNADLIAVVNLGKLVEQGTHDELIKDIDGAYSQLVQMQQNNKHVENTKGKEIEDSNAQKRLSCSKNPSGRSQKFSISSWKSASKGSSSRYSLAYDLGVTAAIDFHESIRRDDGAESSEYIVDSNRNLSTQKLMSLAYLNKPEVPIMLVGTIAASINGAVYPVFGLLLSTSIKIFYESHHELRKDSRFWALMFVVIGVVVMIVAPLQNYAFGIAGAKLIQRIRSMTFAKLVYQEISWFDDPANSCGAIGARLSSDASTIRNLAGDALATIVQNISTVATGMVIALIANWILALIMLAILPLLVLQGIIQIKLLQESNAEAKFSANFRCRKTVPSALPEKLTSSFRLMKLRGRTRYDRSPIEPRGSVGQGSLTYYAGDSELQCKFHFPIYQVANEEASQVANDAIGSIRTVASFCAEEKVMEMYQRKSEAPLKQGAKTGLVGGVGLGFSSFVLFSLYALTFYLGAILVKHDKAKFSEVFKVFFALSMASIGLIALGNLPSDLSKSKGAAASIFEILDSKPRIDSSSSEGIMLDVIEGNIELQHISFKYPTRPDMQIFKDLSLSIPAGKTVALVGESGSGKSTVISLIERFYDPDQGYIYLDGVELKKLNLRWLRQQMGLVGQEPILFNETISSNIAYGRQGEVTEEEIISVAKASNAHNFISSLPNGYKTTVGERGVQLSGGQKQRIAIARAILKDPKILLLDEATSALDTESERIVQEALDRVMVNRTTVVVAHRLTTIKNADVIAVVKNGVVAEKGTHDVLMNNTQGVYASLVALQTGAT</sequence>
<keyword evidence="6" id="KW-0547">Nucleotide-binding</keyword>
<dbReference type="CDD" id="cd18577">
    <property type="entry name" value="ABC_6TM_Pgp_ABCB1_D1_like"/>
    <property type="match status" value="1"/>
</dbReference>
<proteinExistence type="inferred from homology"/>
<feature type="transmembrane region" description="Helical" evidence="12">
    <location>
        <begin position="248"/>
        <end position="272"/>
    </location>
</feature>
<dbReference type="Pfam" id="PF00005">
    <property type="entry name" value="ABC_tran"/>
    <property type="match status" value="2"/>
</dbReference>
<feature type="transmembrane region" description="Helical" evidence="12">
    <location>
        <begin position="986"/>
        <end position="1012"/>
    </location>
</feature>
<organism evidence="15">
    <name type="scientific">Solanum lycopersicum</name>
    <name type="common">Tomato</name>
    <name type="synonym">Lycopersicon esculentum</name>
    <dbReference type="NCBI Taxonomy" id="4081"/>
    <lineage>
        <taxon>Eukaryota</taxon>
        <taxon>Viridiplantae</taxon>
        <taxon>Streptophyta</taxon>
        <taxon>Embryophyta</taxon>
        <taxon>Tracheophyta</taxon>
        <taxon>Spermatophyta</taxon>
        <taxon>Magnoliopsida</taxon>
        <taxon>eudicotyledons</taxon>
        <taxon>Gunneridae</taxon>
        <taxon>Pentapetalae</taxon>
        <taxon>asterids</taxon>
        <taxon>lamiids</taxon>
        <taxon>Solanales</taxon>
        <taxon>Solanaceae</taxon>
        <taxon>Solanoideae</taxon>
        <taxon>Solaneae</taxon>
        <taxon>Solanum</taxon>
        <taxon>Solanum subgen. Lycopersicon</taxon>
    </lineage>
</organism>
<dbReference type="Proteomes" id="UP000004994">
    <property type="component" value="Chromosome 3"/>
</dbReference>
<feature type="transmembrane region" description="Helical" evidence="12">
    <location>
        <begin position="21"/>
        <end position="39"/>
    </location>
</feature>
<dbReference type="InterPro" id="IPR039421">
    <property type="entry name" value="Type_1_exporter"/>
</dbReference>
<dbReference type="FunFam" id="1.20.1560.10:FF:000018">
    <property type="entry name" value="ATP-binding cassette subfamily B member 11"/>
    <property type="match status" value="1"/>
</dbReference>
<dbReference type="Gramene" id="Solyc03g005860.3.1">
    <property type="protein sequence ID" value="Solyc03g005860.3.1"/>
    <property type="gene ID" value="Solyc03g005860.3"/>
</dbReference>
<reference evidence="15" key="2">
    <citation type="submission" date="2019-01" db="UniProtKB">
        <authorList>
            <consortium name="EnsemblPlants"/>
        </authorList>
    </citation>
    <scope>IDENTIFICATION</scope>
    <source>
        <strain evidence="15">cv. Heinz 1706</strain>
    </source>
</reference>
<dbReference type="InterPro" id="IPR036640">
    <property type="entry name" value="ABC1_TM_sf"/>
</dbReference>
<dbReference type="InterPro" id="IPR027417">
    <property type="entry name" value="P-loop_NTPase"/>
</dbReference>
<protein>
    <recommendedName>
        <fullName evidence="17">MDR-like ABC transporter</fullName>
    </recommendedName>
</protein>